<evidence type="ECO:0000256" key="1">
    <source>
        <dbReference type="SAM" id="MobiDB-lite"/>
    </source>
</evidence>
<dbReference type="Proteomes" id="UP001066276">
    <property type="component" value="Chromosome 2_1"/>
</dbReference>
<dbReference type="EMBL" id="JANPWB010000003">
    <property type="protein sequence ID" value="KAJ1201185.1"/>
    <property type="molecule type" value="Genomic_DNA"/>
</dbReference>
<organism evidence="2 3">
    <name type="scientific">Pleurodeles waltl</name>
    <name type="common">Iberian ribbed newt</name>
    <dbReference type="NCBI Taxonomy" id="8319"/>
    <lineage>
        <taxon>Eukaryota</taxon>
        <taxon>Metazoa</taxon>
        <taxon>Chordata</taxon>
        <taxon>Craniata</taxon>
        <taxon>Vertebrata</taxon>
        <taxon>Euteleostomi</taxon>
        <taxon>Amphibia</taxon>
        <taxon>Batrachia</taxon>
        <taxon>Caudata</taxon>
        <taxon>Salamandroidea</taxon>
        <taxon>Salamandridae</taxon>
        <taxon>Pleurodelinae</taxon>
        <taxon>Pleurodeles</taxon>
    </lineage>
</organism>
<name>A0AAV7VHU3_PLEWA</name>
<accession>A0AAV7VHU3</accession>
<feature type="region of interest" description="Disordered" evidence="1">
    <location>
        <begin position="58"/>
        <end position="87"/>
    </location>
</feature>
<reference evidence="2" key="1">
    <citation type="journal article" date="2022" name="bioRxiv">
        <title>Sequencing and chromosome-scale assembly of the giantPleurodeles waltlgenome.</title>
        <authorList>
            <person name="Brown T."/>
            <person name="Elewa A."/>
            <person name="Iarovenko S."/>
            <person name="Subramanian E."/>
            <person name="Araus A.J."/>
            <person name="Petzold A."/>
            <person name="Susuki M."/>
            <person name="Suzuki K.-i.T."/>
            <person name="Hayashi T."/>
            <person name="Toyoda A."/>
            <person name="Oliveira C."/>
            <person name="Osipova E."/>
            <person name="Leigh N.D."/>
            <person name="Simon A."/>
            <person name="Yun M.H."/>
        </authorList>
    </citation>
    <scope>NUCLEOTIDE SEQUENCE</scope>
    <source>
        <strain evidence="2">20211129_DDA</strain>
        <tissue evidence="2">Liver</tissue>
    </source>
</reference>
<proteinExistence type="predicted"/>
<evidence type="ECO:0000313" key="2">
    <source>
        <dbReference type="EMBL" id="KAJ1201185.1"/>
    </source>
</evidence>
<keyword evidence="3" id="KW-1185">Reference proteome</keyword>
<evidence type="ECO:0000313" key="3">
    <source>
        <dbReference type="Proteomes" id="UP001066276"/>
    </source>
</evidence>
<protein>
    <submittedName>
        <fullName evidence="2">Uncharacterized protein</fullName>
    </submittedName>
</protein>
<dbReference type="AlphaFoldDB" id="A0AAV7VHU3"/>
<comment type="caution">
    <text evidence="2">The sequence shown here is derived from an EMBL/GenBank/DDBJ whole genome shotgun (WGS) entry which is preliminary data.</text>
</comment>
<gene>
    <name evidence="2" type="ORF">NDU88_004999</name>
</gene>
<sequence length="119" mass="13157">MLHDDRRCSGVQSAKFGVTWENRQEVRKRFRATVLKSREQQAISPVVQQKNIDWKNFDGGGRWGTPGIPEHSAPHSAFGQLAAQPPPAWEPYRSEPSSIYLGTCVLGGGSGWGLLVLQV</sequence>